<dbReference type="CDD" id="cd06267">
    <property type="entry name" value="PBP1_LacI_sugar_binding-like"/>
    <property type="match status" value="1"/>
</dbReference>
<evidence type="ECO:0000256" key="3">
    <source>
        <dbReference type="ARBA" id="ARBA00023125"/>
    </source>
</evidence>
<feature type="compositionally biased region" description="Basic residues" evidence="5">
    <location>
        <begin position="350"/>
        <end position="360"/>
    </location>
</feature>
<dbReference type="SUPFAM" id="SSF53822">
    <property type="entry name" value="Periplasmic binding protein-like I"/>
    <property type="match status" value="1"/>
</dbReference>
<keyword evidence="3" id="KW-0238">DNA-binding</keyword>
<dbReference type="InterPro" id="IPR010982">
    <property type="entry name" value="Lambda_DNA-bd_dom_sf"/>
</dbReference>
<dbReference type="PANTHER" id="PTHR30146">
    <property type="entry name" value="LACI-RELATED TRANSCRIPTIONAL REPRESSOR"/>
    <property type="match status" value="1"/>
</dbReference>
<accession>A0A1C6RBA7</accession>
<dbReference type="Gene3D" id="1.10.260.40">
    <property type="entry name" value="lambda repressor-like DNA-binding domains"/>
    <property type="match status" value="1"/>
</dbReference>
<dbReference type="PROSITE" id="PS50932">
    <property type="entry name" value="HTH_LACI_2"/>
    <property type="match status" value="1"/>
</dbReference>
<dbReference type="STRING" id="568872.GA0070624_0415"/>
<evidence type="ECO:0000256" key="1">
    <source>
        <dbReference type="ARBA" id="ARBA00022491"/>
    </source>
</evidence>
<dbReference type="Pfam" id="PF13377">
    <property type="entry name" value="Peripla_BP_3"/>
    <property type="match status" value="1"/>
</dbReference>
<feature type="compositionally biased region" description="Low complexity" evidence="5">
    <location>
        <begin position="339"/>
        <end position="349"/>
    </location>
</feature>
<dbReference type="SUPFAM" id="SSF47413">
    <property type="entry name" value="lambda repressor-like DNA-binding domains"/>
    <property type="match status" value="1"/>
</dbReference>
<dbReference type="CDD" id="cd01392">
    <property type="entry name" value="HTH_LacI"/>
    <property type="match status" value="1"/>
</dbReference>
<dbReference type="InterPro" id="IPR028082">
    <property type="entry name" value="Peripla_BP_I"/>
</dbReference>
<dbReference type="PROSITE" id="PS00356">
    <property type="entry name" value="HTH_LACI_1"/>
    <property type="match status" value="1"/>
</dbReference>
<name>A0A1C6RBA7_9ACTN</name>
<keyword evidence="1" id="KW-0678">Repressor</keyword>
<dbReference type="SMART" id="SM00354">
    <property type="entry name" value="HTH_LACI"/>
    <property type="match status" value="1"/>
</dbReference>
<feature type="domain" description="HTH lacI-type" evidence="6">
    <location>
        <begin position="4"/>
        <end position="55"/>
    </location>
</feature>
<sequence length="360" mass="39076">MSEATIGDVARRAGVSATTVSRFLAGQSVRAADTIRAAVEELDYRPSPVARSLRSGRTRSIALVVPDVTNPFFAAVVKGAEAVARQDDYNLCLYNTDENVDREVSVLADLVGRVDGLILAPTVESDEAPLRAHQAGLPVVFLDREIGGSPMFDAVLVDNAGGSRRAAEHLLDLGHRRIAIVNGTKHSTPGRQRREGFLETLKSRGVEPPEAYQELGDFREESGYQSVMRLLALEHPPTAIYVTNNLMTVGALRALHDIGVRVPDQVSLVGFDDLQLAALLQPPLTVVDRPMEEQGALAMRLLLGRLHETQDSAPRRIVLETKLLVRGSTAPPRDPAPIAATRNATAATRHPFHTSHRRPT</sequence>
<protein>
    <submittedName>
        <fullName evidence="7">Transcriptional regulator, LacI family</fullName>
    </submittedName>
</protein>
<dbReference type="GO" id="GO:0003700">
    <property type="term" value="F:DNA-binding transcription factor activity"/>
    <property type="evidence" value="ECO:0007669"/>
    <property type="project" value="TreeGrafter"/>
</dbReference>
<reference evidence="8" key="1">
    <citation type="submission" date="2016-06" db="EMBL/GenBank/DDBJ databases">
        <authorList>
            <person name="Varghese N."/>
            <person name="Submissions Spin"/>
        </authorList>
    </citation>
    <scope>NUCLEOTIDE SEQUENCE [LARGE SCALE GENOMIC DNA]</scope>
    <source>
        <strain evidence="8">DSM 45431</strain>
    </source>
</reference>
<evidence type="ECO:0000259" key="6">
    <source>
        <dbReference type="PROSITE" id="PS50932"/>
    </source>
</evidence>
<keyword evidence="8" id="KW-1185">Reference proteome</keyword>
<dbReference type="AlphaFoldDB" id="A0A1C6RBA7"/>
<dbReference type="Pfam" id="PF00356">
    <property type="entry name" value="LacI"/>
    <property type="match status" value="1"/>
</dbReference>
<dbReference type="InterPro" id="IPR000843">
    <property type="entry name" value="HTH_LacI"/>
</dbReference>
<dbReference type="InterPro" id="IPR046335">
    <property type="entry name" value="LacI/GalR-like_sensor"/>
</dbReference>
<keyword evidence="4" id="KW-0804">Transcription</keyword>
<dbReference type="PANTHER" id="PTHR30146:SF148">
    <property type="entry name" value="HTH-TYPE TRANSCRIPTIONAL REPRESSOR PURR-RELATED"/>
    <property type="match status" value="1"/>
</dbReference>
<dbReference type="Proteomes" id="UP000199413">
    <property type="component" value="Unassembled WGS sequence"/>
</dbReference>
<dbReference type="EMBL" id="FMHV01000002">
    <property type="protein sequence ID" value="SCL14421.1"/>
    <property type="molecule type" value="Genomic_DNA"/>
</dbReference>
<feature type="region of interest" description="Disordered" evidence="5">
    <location>
        <begin position="328"/>
        <end position="360"/>
    </location>
</feature>
<dbReference type="RefSeq" id="WP_091336140.1">
    <property type="nucleotide sequence ID" value="NZ_FMHV01000002.1"/>
</dbReference>
<evidence type="ECO:0000256" key="4">
    <source>
        <dbReference type="ARBA" id="ARBA00023163"/>
    </source>
</evidence>
<dbReference type="Gene3D" id="3.40.50.2300">
    <property type="match status" value="2"/>
</dbReference>
<evidence type="ECO:0000256" key="2">
    <source>
        <dbReference type="ARBA" id="ARBA00023015"/>
    </source>
</evidence>
<evidence type="ECO:0000313" key="8">
    <source>
        <dbReference type="Proteomes" id="UP000199413"/>
    </source>
</evidence>
<dbReference type="OrthoDB" id="37081at2"/>
<proteinExistence type="predicted"/>
<keyword evidence="2" id="KW-0805">Transcription regulation</keyword>
<dbReference type="GO" id="GO:0000976">
    <property type="term" value="F:transcription cis-regulatory region binding"/>
    <property type="evidence" value="ECO:0007669"/>
    <property type="project" value="TreeGrafter"/>
</dbReference>
<gene>
    <name evidence="7" type="ORF">GA0070624_0415</name>
</gene>
<evidence type="ECO:0000313" key="7">
    <source>
        <dbReference type="EMBL" id="SCL14421.1"/>
    </source>
</evidence>
<organism evidence="7 8">
    <name type="scientific">Micromonospora rhizosphaerae</name>
    <dbReference type="NCBI Taxonomy" id="568872"/>
    <lineage>
        <taxon>Bacteria</taxon>
        <taxon>Bacillati</taxon>
        <taxon>Actinomycetota</taxon>
        <taxon>Actinomycetes</taxon>
        <taxon>Micromonosporales</taxon>
        <taxon>Micromonosporaceae</taxon>
        <taxon>Micromonospora</taxon>
    </lineage>
</organism>
<evidence type="ECO:0000256" key="5">
    <source>
        <dbReference type="SAM" id="MobiDB-lite"/>
    </source>
</evidence>